<dbReference type="SMR" id="Q4DVR6"/>
<dbReference type="RefSeq" id="XP_818469.1">
    <property type="nucleotide sequence ID" value="XM_813376.1"/>
</dbReference>
<keyword evidence="3" id="KW-1185">Reference proteome</keyword>
<dbReference type="GeneID" id="3550727"/>
<dbReference type="InParanoid" id="Q4DVR6"/>
<organism evidence="2 3">
    <name type="scientific">Trypanosoma cruzi (strain CL Brener)</name>
    <dbReference type="NCBI Taxonomy" id="353153"/>
    <lineage>
        <taxon>Eukaryota</taxon>
        <taxon>Discoba</taxon>
        <taxon>Euglenozoa</taxon>
        <taxon>Kinetoplastea</taxon>
        <taxon>Metakinetoplastina</taxon>
        <taxon>Trypanosomatida</taxon>
        <taxon>Trypanosomatidae</taxon>
        <taxon>Trypanosoma</taxon>
        <taxon>Schizotrypanum</taxon>
    </lineage>
</organism>
<dbReference type="EMBL" id="AAHK01000141">
    <property type="protein sequence ID" value="EAN96618.1"/>
    <property type="molecule type" value="Genomic_DNA"/>
</dbReference>
<dbReference type="KEGG" id="tcr:510659.4"/>
<evidence type="ECO:0000313" key="3">
    <source>
        <dbReference type="Proteomes" id="UP000002296"/>
    </source>
</evidence>
<feature type="region of interest" description="Disordered" evidence="1">
    <location>
        <begin position="1"/>
        <end position="29"/>
    </location>
</feature>
<evidence type="ECO:0000313" key="2">
    <source>
        <dbReference type="EMBL" id="EAN96618.1"/>
    </source>
</evidence>
<accession>Q4DVR6</accession>
<comment type="caution">
    <text evidence="2">The sequence shown here is derived from an EMBL/GenBank/DDBJ whole genome shotgun (WGS) entry which is preliminary data.</text>
</comment>
<feature type="non-terminal residue" evidence="2">
    <location>
        <position position="298"/>
    </location>
</feature>
<name>Q4DVR6_TRYCC</name>
<dbReference type="PaxDb" id="353153-Q4DVR6"/>
<dbReference type="Proteomes" id="UP000002296">
    <property type="component" value="Unassembled WGS sequence"/>
</dbReference>
<gene>
    <name evidence="2" type="ORF">Tc00.1047053510659.4</name>
</gene>
<proteinExistence type="predicted"/>
<sequence>MTVVTQQQECPRQSDETASGDSVDVRNAQPDLEGAFKEVVTRSLDEILQKRPKDPIRLLADRLLEKSDSHEVEQHECLVGNAIRCTLKKACTRKKGADLCQVPGLPLLQLTVPTAFELDAALRHLETLTPSNTKVIIFVEPPNPPTDLFFVKGVPYFTDITEKLLLQRRRGATDDILLDEGDDVRVGSSKKMTSLLQKALLLDVKTLQEELADLATPLSRFCIVQLPEVQSNFLEVFDIIDKAFGVRKHYWNVRTTAPAEVPSALLASFNPRMSNMTFSRIIAAILPLYEQLQRRKIA</sequence>
<reference evidence="2 3" key="1">
    <citation type="journal article" date="2005" name="Science">
        <title>The genome sequence of Trypanosoma cruzi, etiologic agent of Chagas disease.</title>
        <authorList>
            <person name="El-Sayed N.M."/>
            <person name="Myler P.J."/>
            <person name="Bartholomeu D.C."/>
            <person name="Nilsson D."/>
            <person name="Aggarwal G."/>
            <person name="Tran A.N."/>
            <person name="Ghedin E."/>
            <person name="Worthey E.A."/>
            <person name="Delcher A.L."/>
            <person name="Blandin G."/>
            <person name="Westenberger S.J."/>
            <person name="Caler E."/>
            <person name="Cerqueira G.C."/>
            <person name="Branche C."/>
            <person name="Haas B."/>
            <person name="Anupama A."/>
            <person name="Arner E."/>
            <person name="Aslund L."/>
            <person name="Attipoe P."/>
            <person name="Bontempi E."/>
            <person name="Bringaud F."/>
            <person name="Burton P."/>
            <person name="Cadag E."/>
            <person name="Campbell D.A."/>
            <person name="Carrington M."/>
            <person name="Crabtree J."/>
            <person name="Darban H."/>
            <person name="da Silveira J.F."/>
            <person name="de Jong P."/>
            <person name="Edwards K."/>
            <person name="Englund P.T."/>
            <person name="Fazelina G."/>
            <person name="Feldblyum T."/>
            <person name="Ferella M."/>
            <person name="Frasch A.C."/>
            <person name="Gull K."/>
            <person name="Horn D."/>
            <person name="Hou L."/>
            <person name="Huang Y."/>
            <person name="Kindlund E."/>
            <person name="Klingbeil M."/>
            <person name="Kluge S."/>
            <person name="Koo H."/>
            <person name="Lacerda D."/>
            <person name="Levin M.J."/>
            <person name="Lorenzi H."/>
            <person name="Louie T."/>
            <person name="Machado C.R."/>
            <person name="McCulloch R."/>
            <person name="McKenna A."/>
            <person name="Mizuno Y."/>
            <person name="Mottram J.C."/>
            <person name="Nelson S."/>
            <person name="Ochaya S."/>
            <person name="Osoegawa K."/>
            <person name="Pai G."/>
            <person name="Parsons M."/>
            <person name="Pentony M."/>
            <person name="Pettersson U."/>
            <person name="Pop M."/>
            <person name="Ramirez J.L."/>
            <person name="Rinta J."/>
            <person name="Robertson L."/>
            <person name="Salzberg S.L."/>
            <person name="Sanchez D.O."/>
            <person name="Seyler A."/>
            <person name="Sharma R."/>
            <person name="Shetty J."/>
            <person name="Simpson A.J."/>
            <person name="Sisk E."/>
            <person name="Tammi M.T."/>
            <person name="Tarleton R."/>
            <person name="Teixeira S."/>
            <person name="Van Aken S."/>
            <person name="Vogt C."/>
            <person name="Ward P.N."/>
            <person name="Wickstead B."/>
            <person name="Wortman J."/>
            <person name="White O."/>
            <person name="Fraser C.M."/>
            <person name="Stuart K.D."/>
            <person name="Andersson B."/>
        </authorList>
    </citation>
    <scope>NUCLEOTIDE SEQUENCE [LARGE SCALE GENOMIC DNA]</scope>
    <source>
        <strain evidence="2 3">CL Brener</strain>
    </source>
</reference>
<feature type="compositionally biased region" description="Polar residues" evidence="1">
    <location>
        <begin position="1"/>
        <end position="20"/>
    </location>
</feature>
<dbReference type="AlphaFoldDB" id="Q4DVR6"/>
<evidence type="ECO:0000256" key="1">
    <source>
        <dbReference type="SAM" id="MobiDB-lite"/>
    </source>
</evidence>
<dbReference type="eggNOG" id="ENOG502RY3M">
    <property type="taxonomic scope" value="Eukaryota"/>
</dbReference>
<protein>
    <submittedName>
        <fullName evidence="2">Uncharacterized protein</fullName>
    </submittedName>
</protein>